<dbReference type="PROSITE" id="PS50929">
    <property type="entry name" value="ABC_TM1F"/>
    <property type="match status" value="1"/>
</dbReference>
<keyword evidence="4 9" id="KW-0812">Transmembrane</keyword>
<name>A0A5N3R0H4_9VIBR</name>
<dbReference type="InterPro" id="IPR003593">
    <property type="entry name" value="AAA+_ATPase"/>
</dbReference>
<evidence type="ECO:0000313" key="13">
    <source>
        <dbReference type="EMBL" id="KAB0287967.1"/>
    </source>
</evidence>
<feature type="transmembrane region" description="Helical" evidence="9">
    <location>
        <begin position="191"/>
        <end position="208"/>
    </location>
</feature>
<accession>A0A5N3R0H4</accession>
<evidence type="ECO:0000259" key="12">
    <source>
        <dbReference type="PROSITE" id="PS50990"/>
    </source>
</evidence>
<dbReference type="GO" id="GO:0006508">
    <property type="term" value="P:proteolysis"/>
    <property type="evidence" value="ECO:0007669"/>
    <property type="project" value="InterPro"/>
</dbReference>
<dbReference type="FunFam" id="1.20.1560.10:FF:000225">
    <property type="entry name" value="Type I secretion system permease/ATPase"/>
    <property type="match status" value="1"/>
</dbReference>
<evidence type="ECO:0000256" key="1">
    <source>
        <dbReference type="ARBA" id="ARBA00004651"/>
    </source>
</evidence>
<dbReference type="Gene3D" id="3.90.70.10">
    <property type="entry name" value="Cysteine proteinases"/>
    <property type="match status" value="1"/>
</dbReference>
<evidence type="ECO:0000256" key="6">
    <source>
        <dbReference type="ARBA" id="ARBA00022840"/>
    </source>
</evidence>
<feature type="transmembrane region" description="Helical" evidence="9">
    <location>
        <begin position="293"/>
        <end position="314"/>
    </location>
</feature>
<dbReference type="InterPro" id="IPR011527">
    <property type="entry name" value="ABC1_TM_dom"/>
</dbReference>
<dbReference type="Gene3D" id="1.20.1560.10">
    <property type="entry name" value="ABC transporter type 1, transmembrane domain"/>
    <property type="match status" value="1"/>
</dbReference>
<comment type="subcellular location">
    <subcellularLocation>
        <location evidence="1">Cell membrane</location>
        <topology evidence="1">Multi-pass membrane protein</topology>
    </subcellularLocation>
</comment>
<evidence type="ECO:0000259" key="11">
    <source>
        <dbReference type="PROSITE" id="PS50929"/>
    </source>
</evidence>
<feature type="domain" description="ABC transporter" evidence="10">
    <location>
        <begin position="469"/>
        <end position="704"/>
    </location>
</feature>
<keyword evidence="7 9" id="KW-1133">Transmembrane helix</keyword>
<dbReference type="PROSITE" id="PS50893">
    <property type="entry name" value="ABC_TRANSPORTER_2"/>
    <property type="match status" value="1"/>
</dbReference>
<dbReference type="InterPro" id="IPR005074">
    <property type="entry name" value="Peptidase_C39"/>
</dbReference>
<evidence type="ECO:0000313" key="14">
    <source>
        <dbReference type="Proteomes" id="UP000326789"/>
    </source>
</evidence>
<comment type="caution">
    <text evidence="13">The sequence shown here is derived from an EMBL/GenBank/DDBJ whole genome shotgun (WGS) entry which is preliminary data.</text>
</comment>
<organism evidence="13 14">
    <name type="scientific">Vibrio fortis</name>
    <dbReference type="NCBI Taxonomy" id="212667"/>
    <lineage>
        <taxon>Bacteria</taxon>
        <taxon>Pseudomonadati</taxon>
        <taxon>Pseudomonadota</taxon>
        <taxon>Gammaproteobacteria</taxon>
        <taxon>Vibrionales</taxon>
        <taxon>Vibrionaceae</taxon>
        <taxon>Vibrio</taxon>
    </lineage>
</organism>
<dbReference type="PROSITE" id="PS00211">
    <property type="entry name" value="ABC_TRANSPORTER_1"/>
    <property type="match status" value="1"/>
</dbReference>
<evidence type="ECO:0000259" key="10">
    <source>
        <dbReference type="PROSITE" id="PS50893"/>
    </source>
</evidence>
<dbReference type="Proteomes" id="UP000326789">
    <property type="component" value="Unassembled WGS sequence"/>
</dbReference>
<dbReference type="GO" id="GO:0005886">
    <property type="term" value="C:plasma membrane"/>
    <property type="evidence" value="ECO:0007669"/>
    <property type="project" value="UniProtKB-SubCell"/>
</dbReference>
<dbReference type="InterPro" id="IPR039421">
    <property type="entry name" value="Type_1_exporter"/>
</dbReference>
<feature type="transmembrane region" description="Helical" evidence="9">
    <location>
        <begin position="263"/>
        <end position="287"/>
    </location>
</feature>
<keyword evidence="6" id="KW-0067">ATP-binding</keyword>
<keyword evidence="5" id="KW-0547">Nucleotide-binding</keyword>
<feature type="domain" description="Peptidase C39" evidence="12">
    <location>
        <begin position="2"/>
        <end position="121"/>
    </location>
</feature>
<dbReference type="SUPFAM" id="SSF90123">
    <property type="entry name" value="ABC transporter transmembrane region"/>
    <property type="match status" value="1"/>
</dbReference>
<evidence type="ECO:0000256" key="3">
    <source>
        <dbReference type="ARBA" id="ARBA00022475"/>
    </source>
</evidence>
<dbReference type="Pfam" id="PF00005">
    <property type="entry name" value="ABC_tran"/>
    <property type="match status" value="1"/>
</dbReference>
<keyword evidence="2" id="KW-0813">Transport</keyword>
<dbReference type="InterPro" id="IPR017750">
    <property type="entry name" value="ATPase_T1SS"/>
</dbReference>
<keyword evidence="3" id="KW-1003">Cell membrane</keyword>
<evidence type="ECO:0000256" key="4">
    <source>
        <dbReference type="ARBA" id="ARBA00022692"/>
    </source>
</evidence>
<dbReference type="InterPro" id="IPR003439">
    <property type="entry name" value="ABC_transporter-like_ATP-bd"/>
</dbReference>
<dbReference type="GO" id="GO:0140359">
    <property type="term" value="F:ABC-type transporter activity"/>
    <property type="evidence" value="ECO:0007669"/>
    <property type="project" value="InterPro"/>
</dbReference>
<dbReference type="NCBIfam" id="TIGR03375">
    <property type="entry name" value="type_I_sec_LssB"/>
    <property type="match status" value="1"/>
</dbReference>
<dbReference type="Gene3D" id="3.40.50.300">
    <property type="entry name" value="P-loop containing nucleotide triphosphate hydrolases"/>
    <property type="match status" value="1"/>
</dbReference>
<dbReference type="CDD" id="cd02421">
    <property type="entry name" value="Peptidase_C39_likeD"/>
    <property type="match status" value="1"/>
</dbReference>
<dbReference type="Pfam" id="PF00664">
    <property type="entry name" value="ABC_membrane"/>
    <property type="match status" value="1"/>
</dbReference>
<dbReference type="PANTHER" id="PTHR24221:SF248">
    <property type="entry name" value="ABC TRANSPORTER TRANSMEMBRANE REGION"/>
    <property type="match status" value="1"/>
</dbReference>
<proteinExistence type="predicted"/>
<dbReference type="CDD" id="cd18587">
    <property type="entry name" value="ABC_6TM_LapB_like"/>
    <property type="match status" value="1"/>
</dbReference>
<sequence length="704" mass="78289">MQDPLLNSLIYVSRYYGLANSPEALVNGLPLADGKLTPFLFPRSAERAGLVAKENRSNLESIPELILPAVLLLKQGEACVLNRIDFQKQEAEIITAESGMVPILIPLEELKAQFIGRYFLVKKQFRYDERSPEILKTRHGHWFWGTIWESKKIYRDVLIASILINLFAIAAPMFTRLVYDKVVPNLAFETLWVLASGIFVVFIFDLLLKLMRSYFIDIAGKKSDILISSKLFSKVLGIRMEAKPASVGAFAKNLQEFESIREFFTSATIGSLIDLPFAILFLTLIWLMAGDLVYVPIVGVVILVIYAIIIQGPLRRTIEEGSRLASQKYANLIESLAGLETVKLFSAQSQFQFRWEEAVAHMANWNIKSRRITDSIQNTAGFVQQSTNVGMIIFGVYLIAEGDLTMGGLIAATMLSGRAIGPLVQLSILSTRYNQAKSSMTLIEQVMDMPDEQEEGKRYIHRPIIQGHIALDKVTFHYPDSPIASVRDLSLTITPGEKVAIIGRIGSGKTTLERLIMGLYKPTEGHVRIDDTDMEQLHHVDVRRNIGCVPQDSNLFYGSVRDNITLGRPLVDDRDVMDAANRAGVTNFTQQDPAGLERQVGEGGGLLSGGQRQAVAIARAFLGRPPVLLMDEPTSAMDNRSEMHIKHQLNQLLPSETLILITHKTSMLDVVDRVIVMEKGCIIADGPKAKVLSDLKQGKVRAVS</sequence>
<keyword evidence="8 9" id="KW-0472">Membrane</keyword>
<protein>
    <submittedName>
        <fullName evidence="13">Type I secretion system permease/ATPase</fullName>
    </submittedName>
</protein>
<dbReference type="AlphaFoldDB" id="A0A5N3R0H4"/>
<dbReference type="InterPro" id="IPR027417">
    <property type="entry name" value="P-loop_NTPase"/>
</dbReference>
<dbReference type="PANTHER" id="PTHR24221">
    <property type="entry name" value="ATP-BINDING CASSETTE SUB-FAMILY B"/>
    <property type="match status" value="1"/>
</dbReference>
<dbReference type="GO" id="GO:0005524">
    <property type="term" value="F:ATP binding"/>
    <property type="evidence" value="ECO:0007669"/>
    <property type="project" value="UniProtKB-KW"/>
</dbReference>
<dbReference type="PROSITE" id="PS50990">
    <property type="entry name" value="PEPTIDASE_C39"/>
    <property type="match status" value="1"/>
</dbReference>
<dbReference type="RefSeq" id="WP_150869792.1">
    <property type="nucleotide sequence ID" value="NZ_VWSE01000006.1"/>
</dbReference>
<dbReference type="SUPFAM" id="SSF52540">
    <property type="entry name" value="P-loop containing nucleoside triphosphate hydrolases"/>
    <property type="match status" value="1"/>
</dbReference>
<evidence type="ECO:0000256" key="7">
    <source>
        <dbReference type="ARBA" id="ARBA00022989"/>
    </source>
</evidence>
<dbReference type="GO" id="GO:0016887">
    <property type="term" value="F:ATP hydrolysis activity"/>
    <property type="evidence" value="ECO:0007669"/>
    <property type="project" value="InterPro"/>
</dbReference>
<evidence type="ECO:0000256" key="5">
    <source>
        <dbReference type="ARBA" id="ARBA00022741"/>
    </source>
</evidence>
<evidence type="ECO:0000256" key="2">
    <source>
        <dbReference type="ARBA" id="ARBA00022448"/>
    </source>
</evidence>
<dbReference type="InterPro" id="IPR036640">
    <property type="entry name" value="ABC1_TM_sf"/>
</dbReference>
<dbReference type="SMART" id="SM00382">
    <property type="entry name" value="AAA"/>
    <property type="match status" value="1"/>
</dbReference>
<gene>
    <name evidence="13" type="ORF">F2P58_10830</name>
</gene>
<dbReference type="EMBL" id="VWSE01000006">
    <property type="protein sequence ID" value="KAB0287967.1"/>
    <property type="molecule type" value="Genomic_DNA"/>
</dbReference>
<dbReference type="GO" id="GO:0034040">
    <property type="term" value="F:ATPase-coupled lipid transmembrane transporter activity"/>
    <property type="evidence" value="ECO:0007669"/>
    <property type="project" value="TreeGrafter"/>
</dbReference>
<dbReference type="GO" id="GO:0008233">
    <property type="term" value="F:peptidase activity"/>
    <property type="evidence" value="ECO:0007669"/>
    <property type="project" value="InterPro"/>
</dbReference>
<reference evidence="13 14" key="1">
    <citation type="submission" date="2019-09" db="EMBL/GenBank/DDBJ databases">
        <title>Whole genome sequence of Vibrio fortis.</title>
        <authorList>
            <person name="Das S.K."/>
        </authorList>
    </citation>
    <scope>NUCLEOTIDE SEQUENCE [LARGE SCALE GENOMIC DNA]</scope>
    <source>
        <strain evidence="13 14">AN60</strain>
    </source>
</reference>
<feature type="domain" description="ABC transmembrane type-1" evidence="11">
    <location>
        <begin position="157"/>
        <end position="435"/>
    </location>
</feature>
<dbReference type="InterPro" id="IPR017871">
    <property type="entry name" value="ABC_transporter-like_CS"/>
</dbReference>
<evidence type="ECO:0000256" key="9">
    <source>
        <dbReference type="SAM" id="Phobius"/>
    </source>
</evidence>
<feature type="transmembrane region" description="Helical" evidence="9">
    <location>
        <begin position="157"/>
        <end position="179"/>
    </location>
</feature>
<dbReference type="FunFam" id="3.40.50.300:FF:000299">
    <property type="entry name" value="ABC transporter ATP-binding protein/permease"/>
    <property type="match status" value="1"/>
</dbReference>
<dbReference type="CDD" id="cd03245">
    <property type="entry name" value="ABCC_bacteriocin_exporters"/>
    <property type="match status" value="1"/>
</dbReference>
<evidence type="ECO:0000256" key="8">
    <source>
        <dbReference type="ARBA" id="ARBA00023136"/>
    </source>
</evidence>